<dbReference type="EMBL" id="PPTA01000010">
    <property type="protein sequence ID" value="TFB00989.1"/>
    <property type="molecule type" value="Genomic_DNA"/>
</dbReference>
<dbReference type="RefSeq" id="XP_073557190.1">
    <property type="nucleotide sequence ID" value="XM_073704550.1"/>
</dbReference>
<reference evidence="2 3" key="1">
    <citation type="submission" date="2018-01" db="EMBL/GenBank/DDBJ databases">
        <title>Genome characterization of the sugarcane-associated fungus Trichoderma ghanense CCMA-1212 and their application in lignocelulose bioconversion.</title>
        <authorList>
            <person name="Steindorff A.S."/>
            <person name="Mendes T.D."/>
            <person name="Vilela E.S.D."/>
            <person name="Rodrigues D.S."/>
            <person name="Formighieri E.F."/>
            <person name="Melo I.S."/>
            <person name="Favaro L.C.L."/>
        </authorList>
    </citation>
    <scope>NUCLEOTIDE SEQUENCE [LARGE SCALE GENOMIC DNA]</scope>
    <source>
        <strain evidence="2 3">CCMA-1212</strain>
    </source>
</reference>
<gene>
    <name evidence="2" type="ORF">CCMA1212_007380</name>
</gene>
<evidence type="ECO:0000313" key="2">
    <source>
        <dbReference type="EMBL" id="TFB00989.1"/>
    </source>
</evidence>
<organism evidence="2 3">
    <name type="scientific">Trichoderma ghanense</name>
    <dbReference type="NCBI Taxonomy" id="65468"/>
    <lineage>
        <taxon>Eukaryota</taxon>
        <taxon>Fungi</taxon>
        <taxon>Dikarya</taxon>
        <taxon>Ascomycota</taxon>
        <taxon>Pezizomycotina</taxon>
        <taxon>Sordariomycetes</taxon>
        <taxon>Hypocreomycetidae</taxon>
        <taxon>Hypocreales</taxon>
        <taxon>Hypocreaceae</taxon>
        <taxon>Trichoderma</taxon>
    </lineage>
</organism>
<accession>A0ABY2H005</accession>
<name>A0ABY2H005_9HYPO</name>
<dbReference type="Proteomes" id="UP001642720">
    <property type="component" value="Unassembled WGS sequence"/>
</dbReference>
<evidence type="ECO:0000256" key="1">
    <source>
        <dbReference type="SAM" id="MobiDB-lite"/>
    </source>
</evidence>
<evidence type="ECO:0000313" key="3">
    <source>
        <dbReference type="Proteomes" id="UP001642720"/>
    </source>
</evidence>
<proteinExistence type="predicted"/>
<comment type="caution">
    <text evidence="2">The sequence shown here is derived from an EMBL/GenBank/DDBJ whole genome shotgun (WGS) entry which is preliminary data.</text>
</comment>
<feature type="region of interest" description="Disordered" evidence="1">
    <location>
        <begin position="94"/>
        <end position="113"/>
    </location>
</feature>
<keyword evidence="3" id="KW-1185">Reference proteome</keyword>
<protein>
    <submittedName>
        <fullName evidence="2">Uncharacterized protein</fullName>
    </submittedName>
</protein>
<sequence>MSRSGNQGPAPCSGWTWIQRQRFASSSTEPPPAHQPAPSASHGVTAHCLQLTGTILYRHGVITRLRAPEAARNAVELHLAASSQGKRMDIKNAAGLDTAGRGPSTQRVSPEPGQEEILWDRSRRASLNGLAQIPLDPQKIISWPVVATRLRL</sequence>
<dbReference type="GeneID" id="300579000"/>